<evidence type="ECO:0000313" key="4">
    <source>
        <dbReference type="Proteomes" id="UP000297280"/>
    </source>
</evidence>
<feature type="chain" id="PRO_5021226551" description="Cell wall protein" evidence="2">
    <location>
        <begin position="19"/>
        <end position="214"/>
    </location>
</feature>
<name>A0A4Z1KZ96_9HELO</name>
<comment type="caution">
    <text evidence="3">The sequence shown here is derived from an EMBL/GenBank/DDBJ whole genome shotgun (WGS) entry which is preliminary data.</text>
</comment>
<keyword evidence="1" id="KW-0175">Coiled coil</keyword>
<keyword evidence="2" id="KW-0732">Signal</keyword>
<protein>
    <recommendedName>
        <fullName evidence="5">Cell wall protein</fullName>
    </recommendedName>
</protein>
<evidence type="ECO:0000256" key="2">
    <source>
        <dbReference type="SAM" id="SignalP"/>
    </source>
</evidence>
<dbReference type="EMBL" id="PQXO01000091">
    <property type="protein sequence ID" value="TGO89848.1"/>
    <property type="molecule type" value="Genomic_DNA"/>
</dbReference>
<gene>
    <name evidence="3" type="ORF">BPOR_0091g00140</name>
</gene>
<dbReference type="AlphaFoldDB" id="A0A4Z1KZ96"/>
<feature type="signal peptide" evidence="2">
    <location>
        <begin position="1"/>
        <end position="18"/>
    </location>
</feature>
<dbReference type="Proteomes" id="UP000297280">
    <property type="component" value="Unassembled WGS sequence"/>
</dbReference>
<organism evidence="3 4">
    <name type="scientific">Botrytis porri</name>
    <dbReference type="NCBI Taxonomy" id="87229"/>
    <lineage>
        <taxon>Eukaryota</taxon>
        <taxon>Fungi</taxon>
        <taxon>Dikarya</taxon>
        <taxon>Ascomycota</taxon>
        <taxon>Pezizomycotina</taxon>
        <taxon>Leotiomycetes</taxon>
        <taxon>Helotiales</taxon>
        <taxon>Sclerotiniaceae</taxon>
        <taxon>Botrytis</taxon>
    </lineage>
</organism>
<evidence type="ECO:0000256" key="1">
    <source>
        <dbReference type="SAM" id="Coils"/>
    </source>
</evidence>
<sequence>MQFSTVFLSLLAATAIVAKGNSTKPVTDKSLCKEMNKLEKLVDQAQNTTKLASKTNNNQTEIDNIVAKASAAAVQLDAMQANTTLVSTCAVIDAAQTTKKQCDKMEDLQKTIDTAGNSTKLAAKIKGNATKEAEYQAKATKAQTKLAEMMSNTTLVDACSVLQTEKEAKQADTTTTSAATSTTTAASGAAGLVCAKFGSLMGAGVLVAVGMSLL</sequence>
<feature type="coiled-coil region" evidence="1">
    <location>
        <begin position="28"/>
        <end position="58"/>
    </location>
</feature>
<reference evidence="3 4" key="1">
    <citation type="submission" date="2017-12" db="EMBL/GenBank/DDBJ databases">
        <title>Comparative genomics of Botrytis spp.</title>
        <authorList>
            <person name="Valero-Jimenez C.A."/>
            <person name="Tapia P."/>
            <person name="Veloso J."/>
            <person name="Silva-Moreno E."/>
            <person name="Staats M."/>
            <person name="Valdes J.H."/>
            <person name="Van Kan J.A.L."/>
        </authorList>
    </citation>
    <scope>NUCLEOTIDE SEQUENCE [LARGE SCALE GENOMIC DNA]</scope>
    <source>
        <strain evidence="3 4">MUCL3349</strain>
    </source>
</reference>
<accession>A0A4Z1KZ96</accession>
<evidence type="ECO:0000313" key="3">
    <source>
        <dbReference type="EMBL" id="TGO89848.1"/>
    </source>
</evidence>
<evidence type="ECO:0008006" key="5">
    <source>
        <dbReference type="Google" id="ProtNLM"/>
    </source>
</evidence>
<keyword evidence="4" id="KW-1185">Reference proteome</keyword>
<proteinExistence type="predicted"/>